<proteinExistence type="predicted"/>
<dbReference type="GO" id="GO:0016020">
    <property type="term" value="C:membrane"/>
    <property type="evidence" value="ECO:0007669"/>
    <property type="project" value="InterPro"/>
</dbReference>
<feature type="transmembrane region" description="Helical" evidence="5">
    <location>
        <begin position="158"/>
        <end position="178"/>
    </location>
</feature>
<keyword evidence="4 5" id="KW-0472">Membrane</keyword>
<dbReference type="STRING" id="78410.A0A0P7B7P4"/>
<dbReference type="OrthoDB" id="1898221at2759"/>
<gene>
    <name evidence="6" type="ORF">AK830_g11594</name>
</gene>
<accession>A0A0P7B7P4</accession>
<dbReference type="AlphaFoldDB" id="A0A0P7B7P4"/>
<protein>
    <submittedName>
        <fullName evidence="6">Uncharacterized protein</fullName>
    </submittedName>
</protein>
<comment type="caution">
    <text evidence="6">The sequence shown here is derived from an EMBL/GenBank/DDBJ whole genome shotgun (WGS) entry which is preliminary data.</text>
</comment>
<organism evidence="6 7">
    <name type="scientific">Neonectria ditissima</name>
    <dbReference type="NCBI Taxonomy" id="78410"/>
    <lineage>
        <taxon>Eukaryota</taxon>
        <taxon>Fungi</taxon>
        <taxon>Dikarya</taxon>
        <taxon>Ascomycota</taxon>
        <taxon>Pezizomycotina</taxon>
        <taxon>Sordariomycetes</taxon>
        <taxon>Hypocreomycetidae</taxon>
        <taxon>Hypocreales</taxon>
        <taxon>Nectriaceae</taxon>
        <taxon>Neonectria</taxon>
    </lineage>
</organism>
<dbReference type="Pfam" id="PF04750">
    <property type="entry name" value="Far-17a_AIG1"/>
    <property type="match status" value="1"/>
</dbReference>
<reference evidence="6 7" key="1">
    <citation type="submission" date="2015-09" db="EMBL/GenBank/DDBJ databases">
        <title>Draft genome of a European isolate of the apple canker pathogen Neonectria ditissima.</title>
        <authorList>
            <person name="Gomez-Cortecero A."/>
            <person name="Harrison R.J."/>
            <person name="Armitage A.D."/>
        </authorList>
    </citation>
    <scope>NUCLEOTIDE SEQUENCE [LARGE SCALE GENOMIC DNA]</scope>
    <source>
        <strain evidence="6 7">R09/05</strain>
    </source>
</reference>
<dbReference type="PANTHER" id="PTHR10989:SF16">
    <property type="entry name" value="AT02829P-RELATED"/>
    <property type="match status" value="1"/>
</dbReference>
<dbReference type="InterPro" id="IPR006838">
    <property type="entry name" value="ADTRP_AIG1"/>
</dbReference>
<evidence type="ECO:0000313" key="7">
    <source>
        <dbReference type="Proteomes" id="UP000050424"/>
    </source>
</evidence>
<feature type="transmembrane region" description="Helical" evidence="5">
    <location>
        <begin position="60"/>
        <end position="83"/>
    </location>
</feature>
<dbReference type="EMBL" id="LKCW01000284">
    <property type="protein sequence ID" value="KPM34984.1"/>
    <property type="molecule type" value="Genomic_DNA"/>
</dbReference>
<evidence type="ECO:0000256" key="2">
    <source>
        <dbReference type="ARBA" id="ARBA00022692"/>
    </source>
</evidence>
<name>A0A0P7B7P4_9HYPO</name>
<dbReference type="PANTHER" id="PTHR10989">
    <property type="entry name" value="ANDROGEN-INDUCED PROTEIN 1-RELATED"/>
    <property type="match status" value="1"/>
</dbReference>
<sequence length="244" mass="27568">MARRPIQRHPLHRHALQRLTSPSRSLSLVLHVLGAASFAYNFHFLTVWDTPFSVAYGWHFQFLTIIGLTSALVAFTFGILADLTLFPAFFYAKNAVAVVATPLEVVISILYWGIKLIDSTLLMPEDFRLALLPDMGFHLAPAIFLTIDLVLFSPPWTISAYGTMALSTVLAFAYWFWVELCFSHNGWYPYPLFELLSTVQRAGLFTFSAGLVTLSSAGLKWIYAKVNRYEQAKKEAWKPLKKVA</sequence>
<feature type="transmembrane region" description="Helical" evidence="5">
    <location>
        <begin position="129"/>
        <end position="151"/>
    </location>
</feature>
<feature type="transmembrane region" description="Helical" evidence="5">
    <location>
        <begin position="95"/>
        <end position="114"/>
    </location>
</feature>
<dbReference type="Proteomes" id="UP000050424">
    <property type="component" value="Unassembled WGS sequence"/>
</dbReference>
<evidence type="ECO:0000256" key="3">
    <source>
        <dbReference type="ARBA" id="ARBA00022989"/>
    </source>
</evidence>
<evidence type="ECO:0000256" key="1">
    <source>
        <dbReference type="ARBA" id="ARBA00004127"/>
    </source>
</evidence>
<keyword evidence="7" id="KW-1185">Reference proteome</keyword>
<feature type="transmembrane region" description="Helical" evidence="5">
    <location>
        <begin position="198"/>
        <end position="223"/>
    </location>
</feature>
<feature type="transmembrane region" description="Helical" evidence="5">
    <location>
        <begin position="28"/>
        <end position="48"/>
    </location>
</feature>
<keyword evidence="3 5" id="KW-1133">Transmembrane helix</keyword>
<comment type="subcellular location">
    <subcellularLocation>
        <location evidence="1">Endomembrane system</location>
        <topology evidence="1">Multi-pass membrane protein</topology>
    </subcellularLocation>
</comment>
<evidence type="ECO:0000256" key="5">
    <source>
        <dbReference type="SAM" id="Phobius"/>
    </source>
</evidence>
<evidence type="ECO:0000256" key="4">
    <source>
        <dbReference type="ARBA" id="ARBA00023136"/>
    </source>
</evidence>
<evidence type="ECO:0000313" key="6">
    <source>
        <dbReference type="EMBL" id="KPM34984.1"/>
    </source>
</evidence>
<dbReference type="GO" id="GO:0012505">
    <property type="term" value="C:endomembrane system"/>
    <property type="evidence" value="ECO:0007669"/>
    <property type="project" value="UniProtKB-SubCell"/>
</dbReference>
<keyword evidence="2 5" id="KW-0812">Transmembrane</keyword>